<name>A0AAJ5RK68_LATCU</name>
<evidence type="ECO:0000313" key="2">
    <source>
        <dbReference type="Proteomes" id="UP001215533"/>
    </source>
</evidence>
<sequence length="139" mass="15852">MEHEKVKLPKFMCDWLDQHKEELCGYPMVSGFSKLARKRDIVGDVGTWLFCDITNQWKLIDALRYGYEAEPEPRWGIKAGNCYMDAPDSWGFDNVTPKAVIDNGAYWTIKKAADEIVRLLGFGEVVDLNKEGKADDSTE</sequence>
<dbReference type="EMBL" id="CP117683">
    <property type="protein sequence ID" value="WDC91669.1"/>
    <property type="molecule type" value="Genomic_DNA"/>
</dbReference>
<proteinExistence type="predicted"/>
<evidence type="ECO:0000313" key="1">
    <source>
        <dbReference type="EMBL" id="WDC91669.1"/>
    </source>
</evidence>
<organism evidence="1 2">
    <name type="scientific">Latilactobacillus curvatus</name>
    <name type="common">Lactobacillus curvatus</name>
    <dbReference type="NCBI Taxonomy" id="28038"/>
    <lineage>
        <taxon>Bacteria</taxon>
        <taxon>Bacillati</taxon>
        <taxon>Bacillota</taxon>
        <taxon>Bacilli</taxon>
        <taxon>Lactobacillales</taxon>
        <taxon>Lactobacillaceae</taxon>
        <taxon>Latilactobacillus</taxon>
    </lineage>
</organism>
<protein>
    <submittedName>
        <fullName evidence="1">Uncharacterized protein</fullName>
    </submittedName>
</protein>
<dbReference type="Proteomes" id="UP001215533">
    <property type="component" value="Chromosome"/>
</dbReference>
<accession>A0AAJ5RK68</accession>
<gene>
    <name evidence="1" type="ORF">PSR33_05630</name>
</gene>
<reference evidence="1" key="1">
    <citation type="submission" date="2023-02" db="EMBL/GenBank/DDBJ databases">
        <title>Complete genome sequence of Lactobacillus curvatus CACC879 isolated from Pig feces.</title>
        <authorList>
            <person name="Park S."/>
            <person name="Park M.A."/>
            <person name="Kim D.-H."/>
            <person name="Kim Y."/>
        </authorList>
    </citation>
    <scope>NUCLEOTIDE SEQUENCE</scope>
    <source>
        <strain evidence="1">CACC879</strain>
    </source>
</reference>
<dbReference type="AlphaFoldDB" id="A0AAJ5RK68"/>